<evidence type="ECO:0000313" key="3">
    <source>
        <dbReference type="Proteomes" id="UP001628078"/>
    </source>
</evidence>
<sequence length="125" mass="14230">MKALLSIKPEFVSRIKDGEKRFEFRKIQFKQPVQTIVVYATRPLGKVVGEFTVKNVLADKPEMIWDATKDGAGVSKTFFDEYYENHKVAVAIEIGDFFSYKKPMSLTDFDESLSVAPQSFCYLGS</sequence>
<keyword evidence="3" id="KW-1185">Reference proteome</keyword>
<dbReference type="InterPro" id="IPR015947">
    <property type="entry name" value="PUA-like_sf"/>
</dbReference>
<accession>A0ABQ5JQL8</accession>
<name>A0ABQ5JQL8_9LACO</name>
<comment type="caution">
    <text evidence="2">The sequence shown here is derived from an EMBL/GenBank/DDBJ whole genome shotgun (WGS) entry which is preliminary data.</text>
</comment>
<organism evidence="2 3">
    <name type="scientific">Furfurilactobacillus curtus</name>
    <dbReference type="NCBI Taxonomy" id="1746200"/>
    <lineage>
        <taxon>Bacteria</taxon>
        <taxon>Bacillati</taxon>
        <taxon>Bacillota</taxon>
        <taxon>Bacilli</taxon>
        <taxon>Lactobacillales</taxon>
        <taxon>Lactobacillaceae</taxon>
        <taxon>Furfurilactobacillus</taxon>
    </lineage>
</organism>
<dbReference type="InterPro" id="IPR007374">
    <property type="entry name" value="ASCH_domain"/>
</dbReference>
<dbReference type="EMBL" id="BQXO01000001">
    <property type="protein sequence ID" value="GKT04808.1"/>
    <property type="molecule type" value="Genomic_DNA"/>
</dbReference>
<feature type="domain" description="ASCH" evidence="1">
    <location>
        <begin position="5"/>
        <end position="93"/>
    </location>
</feature>
<dbReference type="RefSeq" id="WP_407882023.1">
    <property type="nucleotide sequence ID" value="NZ_BQXO01000001.1"/>
</dbReference>
<evidence type="ECO:0000259" key="1">
    <source>
        <dbReference type="Pfam" id="PF04266"/>
    </source>
</evidence>
<dbReference type="Pfam" id="PF04266">
    <property type="entry name" value="ASCH"/>
    <property type="match status" value="1"/>
</dbReference>
<gene>
    <name evidence="2" type="ORF">JCM31185_00970</name>
</gene>
<dbReference type="Gene3D" id="2.30.130.30">
    <property type="entry name" value="Hypothetical protein"/>
    <property type="match status" value="1"/>
</dbReference>
<evidence type="ECO:0000313" key="2">
    <source>
        <dbReference type="EMBL" id="GKT04808.1"/>
    </source>
</evidence>
<proteinExistence type="predicted"/>
<dbReference type="SUPFAM" id="SSF88697">
    <property type="entry name" value="PUA domain-like"/>
    <property type="match status" value="1"/>
</dbReference>
<reference evidence="2 3" key="1">
    <citation type="submission" date="2022-03" db="EMBL/GenBank/DDBJ databases">
        <title>Draft genome sequence of Furfurilactobacillus curtus JCM 31185.</title>
        <authorList>
            <person name="Suzuki S."/>
            <person name="Endo A."/>
            <person name="Kajikawa A."/>
        </authorList>
    </citation>
    <scope>NUCLEOTIDE SEQUENCE [LARGE SCALE GENOMIC DNA]</scope>
    <source>
        <strain evidence="2 3">JCM 31185</strain>
    </source>
</reference>
<dbReference type="Proteomes" id="UP001628078">
    <property type="component" value="Unassembled WGS sequence"/>
</dbReference>
<protein>
    <recommendedName>
        <fullName evidence="1">ASCH domain-containing protein</fullName>
    </recommendedName>
</protein>